<dbReference type="RefSeq" id="WP_310927065.1">
    <property type="nucleotide sequence ID" value="NZ_JAMQOQ010000001.1"/>
</dbReference>
<evidence type="ECO:0000313" key="6">
    <source>
        <dbReference type="EMBL" id="MDS0293244.1"/>
    </source>
</evidence>
<evidence type="ECO:0000259" key="5">
    <source>
        <dbReference type="Pfam" id="PF13180"/>
    </source>
</evidence>
<gene>
    <name evidence="6" type="ORF">NDI79_03535</name>
</gene>
<feature type="domain" description="PDZ" evidence="5">
    <location>
        <begin position="240"/>
        <end position="320"/>
    </location>
</feature>
<dbReference type="PANTHER" id="PTHR43343">
    <property type="entry name" value="PEPTIDASE S12"/>
    <property type="match status" value="1"/>
</dbReference>
<reference evidence="6 7" key="1">
    <citation type="submission" date="2022-06" db="EMBL/GenBank/DDBJ databases">
        <title>Halogeometricum sp. a new haloarchaeum isolate from saline soil.</title>
        <authorList>
            <person name="Strakova D."/>
            <person name="Galisteo C."/>
            <person name="Sanchez-Porro C."/>
            <person name="Ventosa A."/>
        </authorList>
    </citation>
    <scope>NUCLEOTIDE SEQUENCE [LARGE SCALE GENOMIC DNA]</scope>
    <source>
        <strain evidence="7">S3BR25-2</strain>
    </source>
</reference>
<dbReference type="InterPro" id="IPR001940">
    <property type="entry name" value="Peptidase_S1C"/>
</dbReference>
<evidence type="ECO:0000256" key="2">
    <source>
        <dbReference type="ARBA" id="ARBA00022670"/>
    </source>
</evidence>
<keyword evidence="7" id="KW-1185">Reference proteome</keyword>
<keyword evidence="3" id="KW-0378">Hydrolase</keyword>
<dbReference type="Pfam" id="PF13180">
    <property type="entry name" value="PDZ_2"/>
    <property type="match status" value="1"/>
</dbReference>
<dbReference type="PRINTS" id="PR00834">
    <property type="entry name" value="PROTEASES2C"/>
</dbReference>
<dbReference type="InterPro" id="IPR051201">
    <property type="entry name" value="Chloro_Bact_Ser_Proteases"/>
</dbReference>
<keyword evidence="2" id="KW-0645">Protease</keyword>
<dbReference type="Pfam" id="PF13365">
    <property type="entry name" value="Trypsin_2"/>
    <property type="match status" value="1"/>
</dbReference>
<dbReference type="InterPro" id="IPR043504">
    <property type="entry name" value="Peptidase_S1_PA_chymotrypsin"/>
</dbReference>
<proteinExistence type="inferred from homology"/>
<evidence type="ECO:0000256" key="4">
    <source>
        <dbReference type="SAM" id="MobiDB-lite"/>
    </source>
</evidence>
<protein>
    <submittedName>
        <fullName evidence="6">Trypsin-like peptidase domain-containing protein</fullName>
    </submittedName>
</protein>
<dbReference type="SUPFAM" id="SSF50156">
    <property type="entry name" value="PDZ domain-like"/>
    <property type="match status" value="1"/>
</dbReference>
<dbReference type="PANTHER" id="PTHR43343:SF3">
    <property type="entry name" value="PROTEASE DO-LIKE 8, CHLOROPLASTIC"/>
    <property type="match status" value="1"/>
</dbReference>
<comment type="similarity">
    <text evidence="1">Belongs to the peptidase S1C family.</text>
</comment>
<comment type="caution">
    <text evidence="6">The sequence shown here is derived from an EMBL/GenBank/DDBJ whole genome shotgun (WGS) entry which is preliminary data.</text>
</comment>
<evidence type="ECO:0000313" key="7">
    <source>
        <dbReference type="Proteomes" id="UP001254813"/>
    </source>
</evidence>
<name>A0ABU2FZ06_9EURY</name>
<dbReference type="InterPro" id="IPR009003">
    <property type="entry name" value="Peptidase_S1_PA"/>
</dbReference>
<accession>A0ABU2FZ06</accession>
<dbReference type="SUPFAM" id="SSF50494">
    <property type="entry name" value="Trypsin-like serine proteases"/>
    <property type="match status" value="1"/>
</dbReference>
<dbReference type="Proteomes" id="UP001254813">
    <property type="component" value="Unassembled WGS sequence"/>
</dbReference>
<organism evidence="6 7">
    <name type="scientific">Halogeometricum luteum</name>
    <dbReference type="NCBI Taxonomy" id="2950537"/>
    <lineage>
        <taxon>Archaea</taxon>
        <taxon>Methanobacteriati</taxon>
        <taxon>Methanobacteriota</taxon>
        <taxon>Stenosarchaea group</taxon>
        <taxon>Halobacteria</taxon>
        <taxon>Halobacteriales</taxon>
        <taxon>Haloferacaceae</taxon>
        <taxon>Halogeometricum</taxon>
    </lineage>
</organism>
<dbReference type="InterPro" id="IPR001478">
    <property type="entry name" value="PDZ"/>
</dbReference>
<dbReference type="InterPro" id="IPR036034">
    <property type="entry name" value="PDZ_sf"/>
</dbReference>
<dbReference type="Gene3D" id="2.30.42.10">
    <property type="match status" value="1"/>
</dbReference>
<evidence type="ECO:0000256" key="1">
    <source>
        <dbReference type="ARBA" id="ARBA00010541"/>
    </source>
</evidence>
<evidence type="ECO:0000256" key="3">
    <source>
        <dbReference type="ARBA" id="ARBA00022801"/>
    </source>
</evidence>
<sequence length="361" mass="38140">MHADADFEQLYRDVIPSVVSLYVGRRAPGVGAGSGFVYDEHHVVTNEHVVGAVEEVELRFADGSWAVGEVVGTDAYTDLAVVAVDGLPESATPLPIAPENPLPGRPVAALGNPLGLDGSITAGIVSGANRSMPTSGGFSIPDVVQTDAPINPGNSGGPLVAVYVDEGAEGADPTQRYEVVGVNRAKQGDNIGFAVSPTILNQIVPTLIAVGRYPHSYLRARMLDVTPAVAEANGLDDPRGVLVVEVAEGPRDGDALRGCRDRRTVRGQRIPVGGDVVVGVGDEEVRSHEELMRYLITETHPGEPVDIEVIRDGNPETLTVVLDERPPVEGSDGYRVRRRGRRRRGEPDGGDGRGGVDIPVR</sequence>
<dbReference type="EMBL" id="JAMQOQ010000001">
    <property type="protein sequence ID" value="MDS0293244.1"/>
    <property type="molecule type" value="Genomic_DNA"/>
</dbReference>
<dbReference type="Gene3D" id="2.40.10.10">
    <property type="entry name" value="Trypsin-like serine proteases"/>
    <property type="match status" value="2"/>
</dbReference>
<feature type="region of interest" description="Disordered" evidence="4">
    <location>
        <begin position="323"/>
        <end position="361"/>
    </location>
</feature>
<feature type="compositionally biased region" description="Basic and acidic residues" evidence="4">
    <location>
        <begin position="323"/>
        <end position="335"/>
    </location>
</feature>